<sequence length="532" mass="61889">WRKRYKEIEQAANNLSVEYITNLEEKYRNCEMAINNKIEAWYGRAAENNNVSIEEARRLLNSDELKELKWSVEQYIKAGKKNAASKNFMKELENASAKFHINRLEALKLEVRAQIELATGGLVDDVDKVVSDVYKNTFYKSLFEIQRGVGIGFDVSKLDTDYIQKIISKPWSVDGTNFSSKLWGNKLLLINTIDKELTAMVLSGMGPKRTIKNIANVLNTSKYAVKRLVLTEQAYFTTLAEKDSYKELGLDAYEVLSTLDNRTCEVCGDMDRQHFYVKDMEISVNAPPFHPFCRCTTIPYFEDDDMQQDTLAKRASRDGDGKTVYELPEDVTYKEWKKGFVEGDEEVKETFMPMNLQFFANHVEDNKSREAVDVTEEFLLNATPNSHEIKDLMEYEYDGQTYCVDNHLVKLDYSKYERRIADVIENTLGGELFMVPRIQTKQNIKTPDYLWEGERVDLKTTNDDTSDNYIFNRCKGAKEQATSLIFDITNSKHTKEELYEQTKDMYRSNRTKFIDKIIFVENYKIIKIFKRK</sequence>
<evidence type="ECO:0000259" key="1">
    <source>
        <dbReference type="Pfam" id="PF04233"/>
    </source>
</evidence>
<protein>
    <submittedName>
        <fullName evidence="3">Phage putative head morphogenesis protein, SPP1 gp7 family</fullName>
    </submittedName>
</protein>
<dbReference type="Pfam" id="PF18451">
    <property type="entry name" value="CdiA_C"/>
    <property type="match status" value="1"/>
</dbReference>
<dbReference type="InterPro" id="IPR040559">
    <property type="entry name" value="CdiA_C"/>
</dbReference>
<dbReference type="Gene3D" id="3.40.1350.120">
    <property type="match status" value="1"/>
</dbReference>
<dbReference type="NCBIfam" id="TIGR01641">
    <property type="entry name" value="phageSPP1_gp7"/>
    <property type="match status" value="1"/>
</dbReference>
<evidence type="ECO:0000313" key="4">
    <source>
        <dbReference type="Proteomes" id="UP000198838"/>
    </source>
</evidence>
<dbReference type="AlphaFoldDB" id="A0A1I1AR63"/>
<dbReference type="EMBL" id="FOJY01000036">
    <property type="protein sequence ID" value="SFB39916.1"/>
    <property type="molecule type" value="Genomic_DNA"/>
</dbReference>
<name>A0A1I1AR63_9FIRM</name>
<dbReference type="STRING" id="1120918.SAMN05216249_1366"/>
<gene>
    <name evidence="3" type="ORF">SAMN05216249_1366</name>
</gene>
<reference evidence="3 4" key="1">
    <citation type="submission" date="2016-10" db="EMBL/GenBank/DDBJ databases">
        <authorList>
            <person name="de Groot N.N."/>
        </authorList>
    </citation>
    <scope>NUCLEOTIDE SEQUENCE [LARGE SCALE GENOMIC DNA]</scope>
    <source>
        <strain evidence="3 4">DSM 5522</strain>
    </source>
</reference>
<organism evidence="3 4">
    <name type="scientific">Acetitomaculum ruminis DSM 5522</name>
    <dbReference type="NCBI Taxonomy" id="1120918"/>
    <lineage>
        <taxon>Bacteria</taxon>
        <taxon>Bacillati</taxon>
        <taxon>Bacillota</taxon>
        <taxon>Clostridia</taxon>
        <taxon>Lachnospirales</taxon>
        <taxon>Lachnospiraceae</taxon>
        <taxon>Acetitomaculum</taxon>
    </lineage>
</organism>
<feature type="non-terminal residue" evidence="3">
    <location>
        <position position="1"/>
    </location>
</feature>
<evidence type="ECO:0000259" key="2">
    <source>
        <dbReference type="Pfam" id="PF18451"/>
    </source>
</evidence>
<dbReference type="RefSeq" id="WP_177205730.1">
    <property type="nucleotide sequence ID" value="NZ_FOJY01000036.1"/>
</dbReference>
<keyword evidence="4" id="KW-1185">Reference proteome</keyword>
<dbReference type="InterPro" id="IPR006528">
    <property type="entry name" value="Phage_head_morphogenesis_dom"/>
</dbReference>
<proteinExistence type="predicted"/>
<dbReference type="Proteomes" id="UP000198838">
    <property type="component" value="Unassembled WGS sequence"/>
</dbReference>
<accession>A0A1I1AR63</accession>
<feature type="domain" description="Phage head morphogenesis" evidence="1">
    <location>
        <begin position="191"/>
        <end position="298"/>
    </location>
</feature>
<dbReference type="Pfam" id="PF04233">
    <property type="entry name" value="Phage_Mu_F"/>
    <property type="match status" value="1"/>
</dbReference>
<feature type="domain" description="tRNA nuclease CdiA C-terminal" evidence="2">
    <location>
        <begin position="445"/>
        <end position="523"/>
    </location>
</feature>
<evidence type="ECO:0000313" key="3">
    <source>
        <dbReference type="EMBL" id="SFB39916.1"/>
    </source>
</evidence>